<dbReference type="Proteomes" id="UP000460558">
    <property type="component" value="Unassembled WGS sequence"/>
</dbReference>
<organism evidence="3 4">
    <name type="scientific">Streptomyces katsurahamanus</name>
    <dbReference type="NCBI Taxonomy" id="2577098"/>
    <lineage>
        <taxon>Bacteria</taxon>
        <taxon>Bacillati</taxon>
        <taxon>Actinomycetota</taxon>
        <taxon>Actinomycetes</taxon>
        <taxon>Kitasatosporales</taxon>
        <taxon>Streptomycetaceae</taxon>
        <taxon>Streptomyces</taxon>
    </lineage>
</organism>
<dbReference type="SUPFAM" id="SSF101874">
    <property type="entry name" value="YceI-like"/>
    <property type="match status" value="1"/>
</dbReference>
<evidence type="ECO:0000313" key="3">
    <source>
        <dbReference type="EMBL" id="MQS38667.1"/>
    </source>
</evidence>
<dbReference type="InterPro" id="IPR036761">
    <property type="entry name" value="TTHA0802/YceI-like_sf"/>
</dbReference>
<dbReference type="EMBL" id="VDEQ01000276">
    <property type="protein sequence ID" value="MQS38667.1"/>
    <property type="molecule type" value="Genomic_DNA"/>
</dbReference>
<name>A0ABW9NZD1_9ACTN</name>
<proteinExistence type="inferred from homology"/>
<reference evidence="3 4" key="1">
    <citation type="submission" date="2019-06" db="EMBL/GenBank/DDBJ databases">
        <title>Comparative genomics and metabolomics analyses of clavulanic acid producing Streptomyces species provides insight into specialized metabolism and evolution of beta-lactam biosynthetic gene clusters.</title>
        <authorList>
            <person name="Moore M.A."/>
            <person name="Cruz-Morales P."/>
            <person name="Barona Gomez F."/>
            <person name="Kapil T."/>
        </authorList>
    </citation>
    <scope>NUCLEOTIDE SEQUENCE [LARGE SCALE GENOMIC DNA]</scope>
    <source>
        <strain evidence="3 4">T-272</strain>
    </source>
</reference>
<gene>
    <name evidence="3" type="ORF">FFZ77_24690</name>
</gene>
<dbReference type="SMART" id="SM00867">
    <property type="entry name" value="YceI"/>
    <property type="match status" value="1"/>
</dbReference>
<dbReference type="RefSeq" id="WP_153485985.1">
    <property type="nucleotide sequence ID" value="NZ_VDEQ01000276.1"/>
</dbReference>
<evidence type="ECO:0000259" key="2">
    <source>
        <dbReference type="SMART" id="SM00867"/>
    </source>
</evidence>
<dbReference type="PANTHER" id="PTHR34406">
    <property type="entry name" value="PROTEIN YCEI"/>
    <property type="match status" value="1"/>
</dbReference>
<feature type="non-terminal residue" evidence="3">
    <location>
        <position position="1"/>
    </location>
</feature>
<dbReference type="Gene3D" id="2.40.128.110">
    <property type="entry name" value="Lipid/polyisoprenoid-binding, YceI-like"/>
    <property type="match status" value="1"/>
</dbReference>
<feature type="domain" description="Lipid/polyisoprenoid-binding YceI-like" evidence="2">
    <location>
        <begin position="3"/>
        <end position="169"/>
    </location>
</feature>
<evidence type="ECO:0000313" key="4">
    <source>
        <dbReference type="Proteomes" id="UP000460558"/>
    </source>
</evidence>
<evidence type="ECO:0000256" key="1">
    <source>
        <dbReference type="ARBA" id="ARBA00008812"/>
    </source>
</evidence>
<dbReference type="PANTHER" id="PTHR34406:SF1">
    <property type="entry name" value="PROTEIN YCEI"/>
    <property type="match status" value="1"/>
</dbReference>
<accession>A0ABW9NZD1</accession>
<dbReference type="InterPro" id="IPR007372">
    <property type="entry name" value="Lipid/polyisoprenoid-bd_YceI"/>
</dbReference>
<comment type="caution">
    <text evidence="3">The sequence shown here is derived from an EMBL/GenBank/DDBJ whole genome shotgun (WGS) entry which is preliminary data.</text>
</comment>
<dbReference type="Pfam" id="PF04264">
    <property type="entry name" value="YceI"/>
    <property type="match status" value="1"/>
</dbReference>
<keyword evidence="4" id="KW-1185">Reference proteome</keyword>
<protein>
    <submittedName>
        <fullName evidence="3">YceI family protein</fullName>
    </submittedName>
</protein>
<comment type="similarity">
    <text evidence="1">Belongs to the UPF0312 family.</text>
</comment>
<sequence length="182" mass="19474">VMDWKIDPAHSSVDFSVRYLVSTVHARFTGLRGPVVLSDTTEDGKPELLGFDATFDTDSFGSGNSARDQHIKSADFLDTAAHPEATVRVVSLVKDVVDRYLMTVELTLHGHTRTVDLVADTAGPVEDAFGVLRVGATATGRLRRSDFGVAGYQGFISDDIAFTVNVQAVPASVPDDQLPPAA</sequence>